<evidence type="ECO:0000313" key="3">
    <source>
        <dbReference type="EMBL" id="MFC3050527.1"/>
    </source>
</evidence>
<dbReference type="SUPFAM" id="SSF56601">
    <property type="entry name" value="beta-lactamase/transpeptidase-like"/>
    <property type="match status" value="1"/>
</dbReference>
<dbReference type="InterPro" id="IPR001466">
    <property type="entry name" value="Beta-lactam-related"/>
</dbReference>
<dbReference type="Gene3D" id="3.40.710.10">
    <property type="entry name" value="DD-peptidase/beta-lactamase superfamily"/>
    <property type="match status" value="1"/>
</dbReference>
<organism evidence="3 4">
    <name type="scientific">Kordiimonas pumila</name>
    <dbReference type="NCBI Taxonomy" id="2161677"/>
    <lineage>
        <taxon>Bacteria</taxon>
        <taxon>Pseudomonadati</taxon>
        <taxon>Pseudomonadota</taxon>
        <taxon>Alphaproteobacteria</taxon>
        <taxon>Kordiimonadales</taxon>
        <taxon>Kordiimonadaceae</taxon>
        <taxon>Kordiimonas</taxon>
    </lineage>
</organism>
<reference evidence="4" key="1">
    <citation type="journal article" date="2019" name="Int. J. Syst. Evol. Microbiol.">
        <title>The Global Catalogue of Microorganisms (GCM) 10K type strain sequencing project: providing services to taxonomists for standard genome sequencing and annotation.</title>
        <authorList>
            <consortium name="The Broad Institute Genomics Platform"/>
            <consortium name="The Broad Institute Genome Sequencing Center for Infectious Disease"/>
            <person name="Wu L."/>
            <person name="Ma J."/>
        </authorList>
    </citation>
    <scope>NUCLEOTIDE SEQUENCE [LARGE SCALE GENOMIC DNA]</scope>
    <source>
        <strain evidence="4">KCTC 62164</strain>
    </source>
</reference>
<sequence length="568" mass="63088">MFNCPIMQKALLYKIIALWSSFILLHTEVVFAEDFALTLPSDLRQKIVSHEGFYITDQETVGIKDNTYHAMGGVGKLLLTLVTLRLAGDGILTLDEAVAKTPNTLLDDQPFKVAITPRHLLTETAGFAVPPVIYSAANLKSYASEVRSAGKMAHHDPVGWAILIRLLEQKTGKPILKIIDDTLLLPLGLPITSLKVIDAKNPLLFLRGLKGTEQLLASLTRIIATNRSPYNTAPFLDSTLYQQLTGTLSWRMHPMGPSRTLGLGLHTTSHQHWFELFRTPYGNTSIMVFPAENIGFAYFGTDPEGFRADVIQFANSKLAPNPTSEASDTNALTSKTRINGLYTITEAPAEWLQTRLHQIRYGTIRLADSKDGTTLIVSKENTEEVPAPRVFRKVAPLYYVDAKGNTISFSPYKQGGYMMLDDHLYRFVGLIGDKRLVLDLVVPFFLLLLSSGIYIFRKRHTAWRRMGLTGLLGTLLITFGVAAEYYLWPKVVFLWDMPALVTLWRILLNAGIALTLSLPLFTLSFARKQKMPTGPFSILLVPLHLCLVSVAALGLFIILVAWGVAGNF</sequence>
<dbReference type="EMBL" id="JBHRSL010000001">
    <property type="protein sequence ID" value="MFC3050527.1"/>
    <property type="molecule type" value="Genomic_DNA"/>
</dbReference>
<name>A0ABV7D139_9PROT</name>
<feature type="domain" description="Beta-lactamase-related" evidence="2">
    <location>
        <begin position="60"/>
        <end position="305"/>
    </location>
</feature>
<feature type="transmembrane region" description="Helical" evidence="1">
    <location>
        <begin position="436"/>
        <end position="456"/>
    </location>
</feature>
<proteinExistence type="predicted"/>
<evidence type="ECO:0000259" key="2">
    <source>
        <dbReference type="Pfam" id="PF00144"/>
    </source>
</evidence>
<keyword evidence="3" id="KW-0378">Hydrolase</keyword>
<dbReference type="InterPro" id="IPR012338">
    <property type="entry name" value="Beta-lactam/transpept-like"/>
</dbReference>
<feature type="transmembrane region" description="Helical" evidence="1">
    <location>
        <begin position="468"/>
        <end position="488"/>
    </location>
</feature>
<dbReference type="Proteomes" id="UP001595444">
    <property type="component" value="Unassembled WGS sequence"/>
</dbReference>
<feature type="transmembrane region" description="Helical" evidence="1">
    <location>
        <begin position="538"/>
        <end position="565"/>
    </location>
</feature>
<keyword evidence="4" id="KW-1185">Reference proteome</keyword>
<comment type="caution">
    <text evidence="3">The sequence shown here is derived from an EMBL/GenBank/DDBJ whole genome shotgun (WGS) entry which is preliminary data.</text>
</comment>
<dbReference type="Pfam" id="PF00144">
    <property type="entry name" value="Beta-lactamase"/>
    <property type="match status" value="1"/>
</dbReference>
<keyword evidence="1" id="KW-0472">Membrane</keyword>
<keyword evidence="1" id="KW-1133">Transmembrane helix</keyword>
<protein>
    <submittedName>
        <fullName evidence="3">Serine hydrolase domain-containing protein</fullName>
    </submittedName>
</protein>
<gene>
    <name evidence="3" type="ORF">ACFOKA_01270</name>
</gene>
<evidence type="ECO:0000313" key="4">
    <source>
        <dbReference type="Proteomes" id="UP001595444"/>
    </source>
</evidence>
<dbReference type="RefSeq" id="WP_194214904.1">
    <property type="nucleotide sequence ID" value="NZ_CP061205.1"/>
</dbReference>
<accession>A0ABV7D139</accession>
<keyword evidence="1" id="KW-0812">Transmembrane</keyword>
<evidence type="ECO:0000256" key="1">
    <source>
        <dbReference type="SAM" id="Phobius"/>
    </source>
</evidence>
<dbReference type="GO" id="GO:0016787">
    <property type="term" value="F:hydrolase activity"/>
    <property type="evidence" value="ECO:0007669"/>
    <property type="project" value="UniProtKB-KW"/>
</dbReference>
<feature type="transmembrane region" description="Helical" evidence="1">
    <location>
        <begin position="503"/>
        <end position="526"/>
    </location>
</feature>